<gene>
    <name evidence="1" type="ORF">FBU59_003196</name>
</gene>
<keyword evidence="2" id="KW-1185">Reference proteome</keyword>
<name>A0ACC1J976_9FUNG</name>
<evidence type="ECO:0000313" key="2">
    <source>
        <dbReference type="Proteomes" id="UP001150603"/>
    </source>
</evidence>
<accession>A0ACC1J976</accession>
<protein>
    <submittedName>
        <fullName evidence="1">Uncharacterized protein</fullName>
    </submittedName>
</protein>
<evidence type="ECO:0000313" key="1">
    <source>
        <dbReference type="EMBL" id="KAJ1942450.1"/>
    </source>
</evidence>
<reference evidence="1" key="1">
    <citation type="submission" date="2022-07" db="EMBL/GenBank/DDBJ databases">
        <title>Phylogenomic reconstructions and comparative analyses of Kickxellomycotina fungi.</title>
        <authorList>
            <person name="Reynolds N.K."/>
            <person name="Stajich J.E."/>
            <person name="Barry K."/>
            <person name="Grigoriev I.V."/>
            <person name="Crous P."/>
            <person name="Smith M.E."/>
        </authorList>
    </citation>
    <scope>NUCLEOTIDE SEQUENCE</scope>
    <source>
        <strain evidence="1">NRRL 5244</strain>
    </source>
</reference>
<organism evidence="1 2">
    <name type="scientific">Linderina macrospora</name>
    <dbReference type="NCBI Taxonomy" id="4868"/>
    <lineage>
        <taxon>Eukaryota</taxon>
        <taxon>Fungi</taxon>
        <taxon>Fungi incertae sedis</taxon>
        <taxon>Zoopagomycota</taxon>
        <taxon>Kickxellomycotina</taxon>
        <taxon>Kickxellomycetes</taxon>
        <taxon>Kickxellales</taxon>
        <taxon>Kickxellaceae</taxon>
        <taxon>Linderina</taxon>
    </lineage>
</organism>
<dbReference type="Proteomes" id="UP001150603">
    <property type="component" value="Unassembled WGS sequence"/>
</dbReference>
<proteinExistence type="predicted"/>
<comment type="caution">
    <text evidence="1">The sequence shown here is derived from an EMBL/GenBank/DDBJ whole genome shotgun (WGS) entry which is preliminary data.</text>
</comment>
<dbReference type="EMBL" id="JANBPW010001961">
    <property type="protein sequence ID" value="KAJ1942450.1"/>
    <property type="molecule type" value="Genomic_DNA"/>
</dbReference>
<sequence length="215" mass="24101">MLAGDLSGLLEIIRSVAPRKRSLGVELDLHGHCPFLTASGPQVLTSISITMRTWTGAHVEFIRYHAETLQALTVHNITTWSLQDLLTDGNRPNVVFPNLMLLDIELRDSRRGQALDIQRTPFPALRCFRNKGIYPFSNDAVLYTDQLSSLEYLRLTMDSAVFTTLNAANAFKSRKYPVLRTVEILVDNNPFVIAEAVQGWSMFAAVFEISETAKC</sequence>